<dbReference type="AlphaFoldDB" id="A0A2A7U236"/>
<proteinExistence type="predicted"/>
<dbReference type="Gene3D" id="3.10.20.700">
    <property type="match status" value="1"/>
</dbReference>
<evidence type="ECO:0000313" key="5">
    <source>
        <dbReference type="Proteomes" id="UP000219788"/>
    </source>
</evidence>
<comment type="caution">
    <text evidence="4">The sequence shown here is derived from an EMBL/GenBank/DDBJ whole genome shotgun (WGS) entry which is preliminary data.</text>
</comment>
<keyword evidence="1" id="KW-0732">Signal</keyword>
<name>A0A2A7U236_EDWTA</name>
<protein>
    <submittedName>
        <fullName evidence="4">Uncharacterized protein</fullName>
    </submittedName>
</protein>
<gene>
    <name evidence="4" type="ORF">CRM76_10820</name>
</gene>
<dbReference type="Pfam" id="PF20616">
    <property type="entry name" value="Caps_syn_GfcC_N"/>
    <property type="match status" value="1"/>
</dbReference>
<dbReference type="Pfam" id="PF06251">
    <property type="entry name" value="Caps_syn_GfcC_C"/>
    <property type="match status" value="1"/>
</dbReference>
<accession>A0A2A7U236</accession>
<reference evidence="5" key="1">
    <citation type="submission" date="2017-09" db="EMBL/GenBank/DDBJ databases">
        <title>FDA dAtabase for Regulatory Grade micrObial Sequences (FDA-ARGOS): Supporting development and validation of Infectious Disease Dx tests.</title>
        <authorList>
            <person name="Goldberg B."/>
            <person name="Campos J."/>
            <person name="Tallon L."/>
            <person name="Sadzewicz L."/>
            <person name="Ott S."/>
            <person name="Zhao X."/>
            <person name="Nagaraj S."/>
            <person name="Vavikolanu K."/>
            <person name="Aluvathingal J."/>
            <person name="Nadendla S."/>
            <person name="Geyer C."/>
            <person name="Sichtig H."/>
        </authorList>
    </citation>
    <scope>NUCLEOTIDE SEQUENCE [LARGE SCALE GENOMIC DNA]</scope>
    <source>
        <strain evidence="5">FDAARGOS_370</strain>
    </source>
</reference>
<evidence type="ECO:0000313" key="4">
    <source>
        <dbReference type="EMBL" id="PEH72389.1"/>
    </source>
</evidence>
<dbReference type="InterPro" id="IPR046459">
    <property type="entry name" value="Caps_syn_GfcC_N"/>
</dbReference>
<feature type="domain" description="Capsule biosynthesis GfcC-like N-terminal" evidence="3">
    <location>
        <begin position="17"/>
        <end position="146"/>
    </location>
</feature>
<sequence length="248" mass="27800">MKIALLSLLLVSGLCQAQADVQLSYQGKPLPEIKLDDDARLATLLNDSRLPSDIYWRSAQITTPAHQVAIEQQRRALLNELGALETLWRQQGEEAWAESTRHLIRQLSALRLTGRLPIVLDPRQAQRSQADNPRLVGDYQLFIAPRRAQVMMLGLIHALPTLPLIPAQDVSEYWRRDALLPAADSAHVWLIQPTGDISQVPVAVWNKRLREPMAGASILIGFDPNTLPSRFQGINQRIAEIISNRVPE</sequence>
<dbReference type="Gene3D" id="3.10.560.10">
    <property type="entry name" value="Outer membrane lipoprotein wza domain like"/>
    <property type="match status" value="1"/>
</dbReference>
<feature type="domain" description="Capsule biosynthesis GfcC-like C-terminal" evidence="2">
    <location>
        <begin position="162"/>
        <end position="247"/>
    </location>
</feature>
<evidence type="ECO:0000259" key="3">
    <source>
        <dbReference type="Pfam" id="PF20616"/>
    </source>
</evidence>
<dbReference type="Proteomes" id="UP000219788">
    <property type="component" value="Unassembled WGS sequence"/>
</dbReference>
<evidence type="ECO:0000256" key="1">
    <source>
        <dbReference type="SAM" id="SignalP"/>
    </source>
</evidence>
<dbReference type="STRING" id="636.AAW15_06330"/>
<dbReference type="InterPro" id="IPR010425">
    <property type="entry name" value="Caps_synth_GfcC-like_C"/>
</dbReference>
<organism evidence="4 5">
    <name type="scientific">Edwardsiella tarda</name>
    <dbReference type="NCBI Taxonomy" id="636"/>
    <lineage>
        <taxon>Bacteria</taxon>
        <taxon>Pseudomonadati</taxon>
        <taxon>Pseudomonadota</taxon>
        <taxon>Gammaproteobacteria</taxon>
        <taxon>Enterobacterales</taxon>
        <taxon>Hafniaceae</taxon>
        <taxon>Edwardsiella</taxon>
    </lineage>
</organism>
<evidence type="ECO:0000259" key="2">
    <source>
        <dbReference type="Pfam" id="PF06251"/>
    </source>
</evidence>
<feature type="signal peptide" evidence="1">
    <location>
        <begin position="1"/>
        <end position="19"/>
    </location>
</feature>
<feature type="chain" id="PRO_5012405302" evidence="1">
    <location>
        <begin position="20"/>
        <end position="248"/>
    </location>
</feature>
<dbReference type="OrthoDB" id="5592890at2"/>
<dbReference type="RefSeq" id="WP_098143079.1">
    <property type="nucleotide sequence ID" value="NZ_PDDV01000013.1"/>
</dbReference>
<dbReference type="EMBL" id="PDDV01000013">
    <property type="protein sequence ID" value="PEH72389.1"/>
    <property type="molecule type" value="Genomic_DNA"/>
</dbReference>